<dbReference type="Pfam" id="PF00293">
    <property type="entry name" value="NUDIX"/>
    <property type="match status" value="1"/>
</dbReference>
<evidence type="ECO:0000313" key="5">
    <source>
        <dbReference type="Proteomes" id="UP001203410"/>
    </source>
</evidence>
<name>A0ABT0RY89_9SPHN</name>
<evidence type="ECO:0000256" key="2">
    <source>
        <dbReference type="ARBA" id="ARBA00022801"/>
    </source>
</evidence>
<reference evidence="4 5" key="1">
    <citation type="submission" date="2022-05" db="EMBL/GenBank/DDBJ databases">
        <authorList>
            <person name="Jo J.-H."/>
            <person name="Im W.-T."/>
        </authorList>
    </citation>
    <scope>NUCLEOTIDE SEQUENCE [LARGE SCALE GENOMIC DNA]</scope>
    <source>
        <strain evidence="4 5">NSE70-1</strain>
    </source>
</reference>
<dbReference type="EMBL" id="JAMGBA010000004">
    <property type="protein sequence ID" value="MCL6699839.1"/>
    <property type="molecule type" value="Genomic_DNA"/>
</dbReference>
<dbReference type="PANTHER" id="PTHR43046">
    <property type="entry name" value="GDP-MANNOSE MANNOSYL HYDROLASE"/>
    <property type="match status" value="1"/>
</dbReference>
<dbReference type="PROSITE" id="PS51462">
    <property type="entry name" value="NUDIX"/>
    <property type="match status" value="1"/>
</dbReference>
<gene>
    <name evidence="4" type="ORF">LZ496_13750</name>
</gene>
<sequence>MGGLIQLAYRAHKTFWKLFRPRTRGVKVMLFNDGGEVLLIRNSYGSSDLFVLPGGGVRPWENPIDAARREIREELGVVAEALAPVSTHFTSAEGKRDTIFMFEGNLMEVPQPDRIEVAEARFFALNALPEQISPATTRRLAERSGEAKTDGSW</sequence>
<dbReference type="InterPro" id="IPR020084">
    <property type="entry name" value="NUDIX_hydrolase_CS"/>
</dbReference>
<protein>
    <submittedName>
        <fullName evidence="4">NUDIX domain-containing protein</fullName>
    </submittedName>
</protein>
<organism evidence="4 5">
    <name type="scientific">Sphingomonas caseinilyticus</name>
    <dbReference type="NCBI Taxonomy" id="2908205"/>
    <lineage>
        <taxon>Bacteria</taxon>
        <taxon>Pseudomonadati</taxon>
        <taxon>Pseudomonadota</taxon>
        <taxon>Alphaproteobacteria</taxon>
        <taxon>Sphingomonadales</taxon>
        <taxon>Sphingomonadaceae</taxon>
        <taxon>Sphingomonas</taxon>
    </lineage>
</organism>
<dbReference type="PROSITE" id="PS00893">
    <property type="entry name" value="NUDIX_BOX"/>
    <property type="match status" value="1"/>
</dbReference>
<evidence type="ECO:0000313" key="4">
    <source>
        <dbReference type="EMBL" id="MCL6699839.1"/>
    </source>
</evidence>
<dbReference type="InterPro" id="IPR000086">
    <property type="entry name" value="NUDIX_hydrolase_dom"/>
</dbReference>
<dbReference type="RefSeq" id="WP_249905299.1">
    <property type="nucleotide sequence ID" value="NZ_JAMGBA010000004.1"/>
</dbReference>
<comment type="caution">
    <text evidence="4">The sequence shown here is derived from an EMBL/GenBank/DDBJ whole genome shotgun (WGS) entry which is preliminary data.</text>
</comment>
<accession>A0ABT0RY89</accession>
<keyword evidence="2" id="KW-0378">Hydrolase</keyword>
<dbReference type="SUPFAM" id="SSF55811">
    <property type="entry name" value="Nudix"/>
    <property type="match status" value="1"/>
</dbReference>
<dbReference type="InterPro" id="IPR015797">
    <property type="entry name" value="NUDIX_hydrolase-like_dom_sf"/>
</dbReference>
<proteinExistence type="predicted"/>
<keyword evidence="5" id="KW-1185">Reference proteome</keyword>
<feature type="domain" description="Nudix hydrolase" evidence="3">
    <location>
        <begin position="21"/>
        <end position="146"/>
    </location>
</feature>
<dbReference type="PANTHER" id="PTHR43046:SF14">
    <property type="entry name" value="MUTT_NUDIX FAMILY PROTEIN"/>
    <property type="match status" value="1"/>
</dbReference>
<evidence type="ECO:0000256" key="1">
    <source>
        <dbReference type="ARBA" id="ARBA00001946"/>
    </source>
</evidence>
<dbReference type="Gene3D" id="3.90.79.10">
    <property type="entry name" value="Nucleoside Triphosphate Pyrophosphohydrolase"/>
    <property type="match status" value="1"/>
</dbReference>
<evidence type="ECO:0000259" key="3">
    <source>
        <dbReference type="PROSITE" id="PS51462"/>
    </source>
</evidence>
<comment type="cofactor">
    <cofactor evidence="1">
        <name>Mg(2+)</name>
        <dbReference type="ChEBI" id="CHEBI:18420"/>
    </cofactor>
</comment>
<dbReference type="Proteomes" id="UP001203410">
    <property type="component" value="Unassembled WGS sequence"/>
</dbReference>